<dbReference type="RefSeq" id="WP_141280297.1">
    <property type="nucleotide sequence ID" value="NZ_BAAARZ010000014.1"/>
</dbReference>
<evidence type="ECO:0000313" key="1">
    <source>
        <dbReference type="EMBL" id="GEC21479.1"/>
    </source>
</evidence>
<proteinExistence type="predicted"/>
<accession>A0A4Y3WUQ5</accession>
<dbReference type="Proteomes" id="UP000320338">
    <property type="component" value="Unassembled WGS sequence"/>
</dbReference>
<comment type="caution">
    <text evidence="1">The sequence shown here is derived from an EMBL/GenBank/DDBJ whole genome shotgun (WGS) entry which is preliminary data.</text>
</comment>
<dbReference type="OrthoDB" id="3173471at2"/>
<evidence type="ECO:0000313" key="2">
    <source>
        <dbReference type="Proteomes" id="UP000320338"/>
    </source>
</evidence>
<name>A0A4Y3WUQ5_9PSEU</name>
<protein>
    <recommendedName>
        <fullName evidence="3">DUF559 domain-containing protein</fullName>
    </recommendedName>
</protein>
<dbReference type="SUPFAM" id="SSF52980">
    <property type="entry name" value="Restriction endonuclease-like"/>
    <property type="match status" value="1"/>
</dbReference>
<organism evidence="1 2">
    <name type="scientific">Pseudonocardia hydrocarbonoxydans</name>
    <dbReference type="NCBI Taxonomy" id="76726"/>
    <lineage>
        <taxon>Bacteria</taxon>
        <taxon>Bacillati</taxon>
        <taxon>Actinomycetota</taxon>
        <taxon>Actinomycetes</taxon>
        <taxon>Pseudonocardiales</taxon>
        <taxon>Pseudonocardiaceae</taxon>
        <taxon>Pseudonocardia</taxon>
    </lineage>
</organism>
<dbReference type="InterPro" id="IPR011335">
    <property type="entry name" value="Restrct_endonuc-II-like"/>
</dbReference>
<sequence length="317" mass="34649">MFPTESLHGACLRRDAVRQIGETRVRTALADGTFRTPWPGVVVDPARAADPLTIVAAGLLAGGPGARVSGPTAAFLHGLGAAAPTPVDLVVPYGNKRPSRTGLVVHNGRDLVDDTVEIQGIPTLVLDRVLAGVLCRRPHQDALALVDQALAALPAEQRESFRATVHSRLRSRPDPRGTRVGARLLDLATGLAESPAESWMLWRIVDLGFPVPVVNHWVRDIGGRPRWRLDLSWPALRIAVEYDGHLAHLDRADVDELRVEALRRSGWIVVRVDVDDLRSTVRVQRELHEAFVTRGYAARGFTPGALRARRHRARIAG</sequence>
<dbReference type="AlphaFoldDB" id="A0A4Y3WUQ5"/>
<keyword evidence="2" id="KW-1185">Reference proteome</keyword>
<reference evidence="1 2" key="1">
    <citation type="submission" date="2019-06" db="EMBL/GenBank/DDBJ databases">
        <title>Whole genome shotgun sequence of Pseudonocardia hydrocarbonoxydans NBRC 14498.</title>
        <authorList>
            <person name="Hosoyama A."/>
            <person name="Uohara A."/>
            <person name="Ohji S."/>
            <person name="Ichikawa N."/>
        </authorList>
    </citation>
    <scope>NUCLEOTIDE SEQUENCE [LARGE SCALE GENOMIC DNA]</scope>
    <source>
        <strain evidence="1 2">NBRC 14498</strain>
    </source>
</reference>
<dbReference type="EMBL" id="BJNG01000035">
    <property type="protein sequence ID" value="GEC21479.1"/>
    <property type="molecule type" value="Genomic_DNA"/>
</dbReference>
<evidence type="ECO:0008006" key="3">
    <source>
        <dbReference type="Google" id="ProtNLM"/>
    </source>
</evidence>
<gene>
    <name evidence="1" type="ORF">PHY01_37620</name>
</gene>
<dbReference type="Gene3D" id="3.40.960.10">
    <property type="entry name" value="VSR Endonuclease"/>
    <property type="match status" value="1"/>
</dbReference>